<name>A0A0U0WD75_MYCBE</name>
<evidence type="ECO:0000313" key="3">
    <source>
        <dbReference type="Proteomes" id="UP000198875"/>
    </source>
</evidence>
<protein>
    <submittedName>
        <fullName evidence="2">Uncharacterized protein</fullName>
    </submittedName>
</protein>
<feature type="region of interest" description="Disordered" evidence="1">
    <location>
        <begin position="1"/>
        <end position="37"/>
    </location>
</feature>
<proteinExistence type="predicted"/>
<evidence type="ECO:0000313" key="2">
    <source>
        <dbReference type="EMBL" id="CPR12920.1"/>
    </source>
</evidence>
<gene>
    <name evidence="2" type="ORF">BN971_04226</name>
</gene>
<dbReference type="AlphaFoldDB" id="A0A0U0WD75"/>
<sequence length="37" mass="4314">MTALGRQENWEDSPEGCPRAAPSERWEWHDSDGERAR</sequence>
<feature type="compositionally biased region" description="Basic and acidic residues" evidence="1">
    <location>
        <begin position="22"/>
        <end position="37"/>
    </location>
</feature>
<dbReference type="EMBL" id="CSTD01000005">
    <property type="protein sequence ID" value="CPR12920.1"/>
    <property type="molecule type" value="Genomic_DNA"/>
</dbReference>
<dbReference type="Proteomes" id="UP000198875">
    <property type="component" value="Unassembled WGS sequence"/>
</dbReference>
<evidence type="ECO:0000256" key="1">
    <source>
        <dbReference type="SAM" id="MobiDB-lite"/>
    </source>
</evidence>
<accession>A0A0U0WD75</accession>
<organism evidence="2 3">
    <name type="scientific">Mycobacterium bohemicum DSM 44277</name>
    <dbReference type="NCBI Taxonomy" id="1236609"/>
    <lineage>
        <taxon>Bacteria</taxon>
        <taxon>Bacillati</taxon>
        <taxon>Actinomycetota</taxon>
        <taxon>Actinomycetes</taxon>
        <taxon>Mycobacteriales</taxon>
        <taxon>Mycobacteriaceae</taxon>
        <taxon>Mycobacterium</taxon>
    </lineage>
</organism>
<reference evidence="2 3" key="1">
    <citation type="submission" date="2015-03" db="EMBL/GenBank/DDBJ databases">
        <authorList>
            <person name="Murphy D."/>
        </authorList>
    </citation>
    <scope>NUCLEOTIDE SEQUENCE [LARGE SCALE GENOMIC DNA]</scope>
    <source>
        <strain evidence="2 3">DSM 44277</strain>
    </source>
</reference>